<dbReference type="AlphaFoldDB" id="A0AAQ3KSD0"/>
<evidence type="ECO:0000313" key="3">
    <source>
        <dbReference type="Proteomes" id="UP001327560"/>
    </source>
</evidence>
<feature type="region of interest" description="Disordered" evidence="1">
    <location>
        <begin position="1"/>
        <end position="21"/>
    </location>
</feature>
<keyword evidence="3" id="KW-1185">Reference proteome</keyword>
<reference evidence="2 3" key="1">
    <citation type="submission" date="2023-10" db="EMBL/GenBank/DDBJ databases">
        <title>Chromosome-scale genome assembly provides insights into flower coloration mechanisms of Canna indica.</title>
        <authorList>
            <person name="Li C."/>
        </authorList>
    </citation>
    <scope>NUCLEOTIDE SEQUENCE [LARGE SCALE GENOMIC DNA]</scope>
    <source>
        <tissue evidence="2">Flower</tissue>
    </source>
</reference>
<evidence type="ECO:0000313" key="2">
    <source>
        <dbReference type="EMBL" id="WOL13609.1"/>
    </source>
</evidence>
<evidence type="ECO:0000256" key="1">
    <source>
        <dbReference type="SAM" id="MobiDB-lite"/>
    </source>
</evidence>
<gene>
    <name evidence="2" type="ORF">Cni_G22379</name>
</gene>
<dbReference type="EMBL" id="CP136896">
    <property type="protein sequence ID" value="WOL13609.1"/>
    <property type="molecule type" value="Genomic_DNA"/>
</dbReference>
<feature type="compositionally biased region" description="Polar residues" evidence="1">
    <location>
        <begin position="12"/>
        <end position="21"/>
    </location>
</feature>
<proteinExistence type="predicted"/>
<accession>A0AAQ3KSD0</accession>
<dbReference type="Proteomes" id="UP001327560">
    <property type="component" value="Chromosome 7"/>
</dbReference>
<name>A0AAQ3KSD0_9LILI</name>
<sequence>MMNSRLAEENSDMSSKLESAQMSLSSILEGEKVKEFKEANRLRKVNENLMEEIEQLQSPNCSMH</sequence>
<organism evidence="2 3">
    <name type="scientific">Canna indica</name>
    <name type="common">Indian-shot</name>
    <dbReference type="NCBI Taxonomy" id="4628"/>
    <lineage>
        <taxon>Eukaryota</taxon>
        <taxon>Viridiplantae</taxon>
        <taxon>Streptophyta</taxon>
        <taxon>Embryophyta</taxon>
        <taxon>Tracheophyta</taxon>
        <taxon>Spermatophyta</taxon>
        <taxon>Magnoliopsida</taxon>
        <taxon>Liliopsida</taxon>
        <taxon>Zingiberales</taxon>
        <taxon>Cannaceae</taxon>
        <taxon>Canna</taxon>
    </lineage>
</organism>
<protein>
    <submittedName>
        <fullName evidence="2">Protein CHUP1, chloroplastic-like</fullName>
    </submittedName>
</protein>